<evidence type="ECO:0000313" key="2">
    <source>
        <dbReference type="Proteomes" id="UP001175226"/>
    </source>
</evidence>
<reference evidence="1" key="1">
    <citation type="submission" date="2023-06" db="EMBL/GenBank/DDBJ databases">
        <authorList>
            <consortium name="Lawrence Berkeley National Laboratory"/>
            <person name="Ahrendt S."/>
            <person name="Sahu N."/>
            <person name="Indic B."/>
            <person name="Wong-Bajracharya J."/>
            <person name="Merenyi Z."/>
            <person name="Ke H.-M."/>
            <person name="Monk M."/>
            <person name="Kocsube S."/>
            <person name="Drula E."/>
            <person name="Lipzen A."/>
            <person name="Balint B."/>
            <person name="Henrissat B."/>
            <person name="Andreopoulos B."/>
            <person name="Martin F.M."/>
            <person name="Harder C.B."/>
            <person name="Rigling D."/>
            <person name="Ford K.L."/>
            <person name="Foster G.D."/>
            <person name="Pangilinan J."/>
            <person name="Papanicolaou A."/>
            <person name="Barry K."/>
            <person name="LaButti K."/>
            <person name="Viragh M."/>
            <person name="Koriabine M."/>
            <person name="Yan M."/>
            <person name="Riley R."/>
            <person name="Champramary S."/>
            <person name="Plett K.L."/>
            <person name="Tsai I.J."/>
            <person name="Slot J."/>
            <person name="Sipos G."/>
            <person name="Plett J."/>
            <person name="Nagy L.G."/>
            <person name="Grigoriev I.V."/>
        </authorList>
    </citation>
    <scope>NUCLEOTIDE SEQUENCE</scope>
    <source>
        <strain evidence="1">FPL87.14</strain>
    </source>
</reference>
<dbReference type="EMBL" id="JAUEPT010000024">
    <property type="protein sequence ID" value="KAK0442914.1"/>
    <property type="molecule type" value="Genomic_DNA"/>
</dbReference>
<accession>A0AA39JKB7</accession>
<sequence>MEVHDATKAMRSNIVVPVDSMGYDSAQSKEKEPRNQHFATSCVTHAFFTNERRGYRHCSKATVCCTRRQYSIIDAEDSRSYQRPNGTF</sequence>
<keyword evidence="2" id="KW-1185">Reference proteome</keyword>
<protein>
    <submittedName>
        <fullName evidence="1">Uncharacterized protein</fullName>
    </submittedName>
</protein>
<dbReference type="AlphaFoldDB" id="A0AA39JKB7"/>
<gene>
    <name evidence="1" type="ORF">EV421DRAFT_1806907</name>
</gene>
<dbReference type="Proteomes" id="UP001175226">
    <property type="component" value="Unassembled WGS sequence"/>
</dbReference>
<name>A0AA39JKB7_9AGAR</name>
<proteinExistence type="predicted"/>
<evidence type="ECO:0000313" key="1">
    <source>
        <dbReference type="EMBL" id="KAK0442914.1"/>
    </source>
</evidence>
<organism evidence="1 2">
    <name type="scientific">Armillaria borealis</name>
    <dbReference type="NCBI Taxonomy" id="47425"/>
    <lineage>
        <taxon>Eukaryota</taxon>
        <taxon>Fungi</taxon>
        <taxon>Dikarya</taxon>
        <taxon>Basidiomycota</taxon>
        <taxon>Agaricomycotina</taxon>
        <taxon>Agaricomycetes</taxon>
        <taxon>Agaricomycetidae</taxon>
        <taxon>Agaricales</taxon>
        <taxon>Marasmiineae</taxon>
        <taxon>Physalacriaceae</taxon>
        <taxon>Armillaria</taxon>
    </lineage>
</organism>
<comment type="caution">
    <text evidence="1">The sequence shown here is derived from an EMBL/GenBank/DDBJ whole genome shotgun (WGS) entry which is preliminary data.</text>
</comment>